<dbReference type="SMART" id="SM00855">
    <property type="entry name" value="PGAM"/>
    <property type="match status" value="1"/>
</dbReference>
<evidence type="ECO:0000313" key="2">
    <source>
        <dbReference type="Proteomes" id="UP001205740"/>
    </source>
</evidence>
<dbReference type="Gene3D" id="3.40.50.1240">
    <property type="entry name" value="Phosphoglycerate mutase-like"/>
    <property type="match status" value="1"/>
</dbReference>
<dbReference type="PANTHER" id="PTHR48100">
    <property type="entry name" value="BROAD-SPECIFICITY PHOSPHATASE YOR283W-RELATED"/>
    <property type="match status" value="1"/>
</dbReference>
<dbReference type="EMBL" id="JAMTCG010000006">
    <property type="protein sequence ID" value="MCP2162254.1"/>
    <property type="molecule type" value="Genomic_DNA"/>
</dbReference>
<evidence type="ECO:0000313" key="1">
    <source>
        <dbReference type="EMBL" id="MCP2162254.1"/>
    </source>
</evidence>
<sequence length="188" mass="20088">MTRLILVRHGRTVLNAEDRLRGLADPELDDVGVAQAQSAAELIVRAAPSAVWTSPLDRAVRTGHIVATVCGVEQHSDARLNDRDYGRWTGVLRSEVIERFGQIDSAPGVEPRADVLARSWPAVEDAARSSDDGPVVLVSHDAVLRPILEAIAGTAIPEPIAPGSCHIIAVDGGRWSIEAFDWGSPSGH</sequence>
<dbReference type="InterPro" id="IPR013078">
    <property type="entry name" value="His_Pase_superF_clade-1"/>
</dbReference>
<reference evidence="1 2" key="1">
    <citation type="submission" date="2022-06" db="EMBL/GenBank/DDBJ databases">
        <title>Genomic Encyclopedia of Archaeal and Bacterial Type Strains, Phase II (KMG-II): from individual species to whole genera.</title>
        <authorList>
            <person name="Goeker M."/>
        </authorList>
    </citation>
    <scope>NUCLEOTIDE SEQUENCE [LARGE SCALE GENOMIC DNA]</scope>
    <source>
        <strain evidence="1 2">DSM 45037</strain>
    </source>
</reference>
<name>A0ABT1H4U2_9NOCA</name>
<dbReference type="RefSeq" id="WP_253655813.1">
    <property type="nucleotide sequence ID" value="NZ_BAAAOE010000005.1"/>
</dbReference>
<dbReference type="Pfam" id="PF00300">
    <property type="entry name" value="His_Phos_1"/>
    <property type="match status" value="1"/>
</dbReference>
<dbReference type="CDD" id="cd07067">
    <property type="entry name" value="HP_PGM_like"/>
    <property type="match status" value="1"/>
</dbReference>
<keyword evidence="2" id="KW-1185">Reference proteome</keyword>
<gene>
    <name evidence="1" type="ORF">LX12_003458</name>
</gene>
<proteinExistence type="predicted"/>
<dbReference type="PANTHER" id="PTHR48100:SF1">
    <property type="entry name" value="HISTIDINE PHOSPHATASE FAMILY PROTEIN-RELATED"/>
    <property type="match status" value="1"/>
</dbReference>
<dbReference type="InterPro" id="IPR050275">
    <property type="entry name" value="PGM_Phosphatase"/>
</dbReference>
<comment type="caution">
    <text evidence="1">The sequence shown here is derived from an EMBL/GenBank/DDBJ whole genome shotgun (WGS) entry which is preliminary data.</text>
</comment>
<organism evidence="1 2">
    <name type="scientific">Williamsia serinedens</name>
    <dbReference type="NCBI Taxonomy" id="391736"/>
    <lineage>
        <taxon>Bacteria</taxon>
        <taxon>Bacillati</taxon>
        <taxon>Actinomycetota</taxon>
        <taxon>Actinomycetes</taxon>
        <taxon>Mycobacteriales</taxon>
        <taxon>Nocardiaceae</taxon>
        <taxon>Williamsia</taxon>
    </lineage>
</organism>
<protein>
    <submittedName>
        <fullName evidence="1">Phosphoglycerate mutase</fullName>
    </submittedName>
</protein>
<dbReference type="InterPro" id="IPR029033">
    <property type="entry name" value="His_PPase_superfam"/>
</dbReference>
<dbReference type="Proteomes" id="UP001205740">
    <property type="component" value="Unassembled WGS sequence"/>
</dbReference>
<accession>A0ABT1H4U2</accession>
<dbReference type="SUPFAM" id="SSF53254">
    <property type="entry name" value="Phosphoglycerate mutase-like"/>
    <property type="match status" value="1"/>
</dbReference>